<dbReference type="Pfam" id="PF14508">
    <property type="entry name" value="GH97_N"/>
    <property type="match status" value="1"/>
</dbReference>
<evidence type="ECO:0000256" key="1">
    <source>
        <dbReference type="ARBA" id="ARBA00001913"/>
    </source>
</evidence>
<keyword evidence="4" id="KW-0106">Calcium</keyword>
<dbReference type="GO" id="GO:0016798">
    <property type="term" value="F:hydrolase activity, acting on glycosyl bonds"/>
    <property type="evidence" value="ECO:0007669"/>
    <property type="project" value="UniProtKB-KW"/>
</dbReference>
<feature type="domain" description="Glycosyl-hydrolase 97 C-terminal oligomerisation" evidence="8">
    <location>
        <begin position="574"/>
        <end position="668"/>
    </location>
</feature>
<keyword evidence="5" id="KW-0326">Glycosidase</keyword>
<comment type="caution">
    <text evidence="9">The sequence shown here is derived from an EMBL/GenBank/DDBJ whole genome shotgun (WGS) entry which is preliminary data.</text>
</comment>
<accession>A0A917J0U5</accession>
<dbReference type="PANTHER" id="PTHR35803:SF2">
    <property type="entry name" value="RETAINING ALPHA-GALACTOSIDASE"/>
    <property type="match status" value="1"/>
</dbReference>
<dbReference type="SUPFAM" id="SSF51445">
    <property type="entry name" value="(Trans)glycosidases"/>
    <property type="match status" value="1"/>
</dbReference>
<proteinExistence type="predicted"/>
<protein>
    <submittedName>
        <fullName evidence="9">Retaining alpha-galactosidase</fullName>
    </submittedName>
</protein>
<keyword evidence="3" id="KW-0378">Hydrolase</keyword>
<dbReference type="RefSeq" id="WP_309790505.1">
    <property type="nucleotide sequence ID" value="NZ_JAVDQE010000004.1"/>
</dbReference>
<feature type="domain" description="Glycosyl-hydrolase 97 N-terminal" evidence="7">
    <location>
        <begin position="39"/>
        <end position="304"/>
    </location>
</feature>
<evidence type="ECO:0000313" key="9">
    <source>
        <dbReference type="EMBL" id="GGH76111.1"/>
    </source>
</evidence>
<dbReference type="InterPro" id="IPR052720">
    <property type="entry name" value="Glycosyl_hydrolase_97"/>
</dbReference>
<evidence type="ECO:0000256" key="4">
    <source>
        <dbReference type="ARBA" id="ARBA00022837"/>
    </source>
</evidence>
<name>A0A917J0U5_9BACT</name>
<dbReference type="InterPro" id="IPR014718">
    <property type="entry name" value="GH-type_carb-bd"/>
</dbReference>
<evidence type="ECO:0000259" key="6">
    <source>
        <dbReference type="Pfam" id="PF10566"/>
    </source>
</evidence>
<dbReference type="InterPro" id="IPR013780">
    <property type="entry name" value="Glyco_hydro_b"/>
</dbReference>
<dbReference type="Proteomes" id="UP000627292">
    <property type="component" value="Unassembled WGS sequence"/>
</dbReference>
<dbReference type="Gene3D" id="2.60.40.1180">
    <property type="entry name" value="Golgi alpha-mannosidase II"/>
    <property type="match status" value="1"/>
</dbReference>
<evidence type="ECO:0000256" key="5">
    <source>
        <dbReference type="ARBA" id="ARBA00023295"/>
    </source>
</evidence>
<gene>
    <name evidence="9" type="ORF">GCM10011379_40460</name>
</gene>
<comment type="cofactor">
    <cofactor evidence="1">
        <name>Ca(2+)</name>
        <dbReference type="ChEBI" id="CHEBI:29108"/>
    </cofactor>
</comment>
<evidence type="ECO:0000256" key="2">
    <source>
        <dbReference type="ARBA" id="ARBA00011245"/>
    </source>
</evidence>
<dbReference type="EMBL" id="BMIB01000004">
    <property type="protein sequence ID" value="GGH76111.1"/>
    <property type="molecule type" value="Genomic_DNA"/>
</dbReference>
<evidence type="ECO:0000256" key="3">
    <source>
        <dbReference type="ARBA" id="ARBA00022801"/>
    </source>
</evidence>
<evidence type="ECO:0000259" key="8">
    <source>
        <dbReference type="Pfam" id="PF14509"/>
    </source>
</evidence>
<reference evidence="9" key="1">
    <citation type="journal article" date="2014" name="Int. J. Syst. Evol. Microbiol.">
        <title>Complete genome sequence of Corynebacterium casei LMG S-19264T (=DSM 44701T), isolated from a smear-ripened cheese.</title>
        <authorList>
            <consortium name="US DOE Joint Genome Institute (JGI-PGF)"/>
            <person name="Walter F."/>
            <person name="Albersmeier A."/>
            <person name="Kalinowski J."/>
            <person name="Ruckert C."/>
        </authorList>
    </citation>
    <scope>NUCLEOTIDE SEQUENCE</scope>
    <source>
        <strain evidence="9">CGMCC 1.15290</strain>
    </source>
</reference>
<dbReference type="InterPro" id="IPR029486">
    <property type="entry name" value="GH97_N"/>
</dbReference>
<dbReference type="Gene3D" id="2.70.98.10">
    <property type="match status" value="1"/>
</dbReference>
<dbReference type="PANTHER" id="PTHR35803">
    <property type="entry name" value="GLUCAN 1,4-ALPHA-GLUCOSIDASE SUSB-RELATED"/>
    <property type="match status" value="1"/>
</dbReference>
<dbReference type="AlphaFoldDB" id="A0A917J0U5"/>
<dbReference type="Pfam" id="PF10566">
    <property type="entry name" value="Glyco_hydro_97"/>
    <property type="match status" value="1"/>
</dbReference>
<evidence type="ECO:0000313" key="10">
    <source>
        <dbReference type="Proteomes" id="UP000627292"/>
    </source>
</evidence>
<sequence length="671" mass="75739">MFYLIQSIMCFQRGLVCLLAVLVCLVVNVHAQRVKQYQLTSPDGKTSAVFYVGQSLQWSVTFHGQQLIKQGEISMLLQTGERLGKQPVVVSAREERINQHIPSPFYKKAQVADDCRQLILTLKGNYGIICRAYNEGVAYRFFTKRKDSLVVMSETAAFDFAADFQTYTPFVISSRSNQYEHSYETPYSHIPLSAVSTDSLIYLPMMIALRDGAKAVITEADVEEYPGMYLRKQQAGTALTTEFPPYPLSEKQGGYNMTQARIVSQADYIARTAGTRSFPWRVIVCSREDKELLNSDMVFKLAAPSRISDISWIKPGKVAWDWWNDWNISQVNFRAGINTETYKYYIDFAAAHHLEYIMLDEGWAEKGDIMKIVPQINLQAIIDYGKQKNVGVWLWGGMYPTNAVMDEAFARYAGMGIKGFKIDFINRDDQKMMRFYYRAAQKAAQHHLLLDFHGACKPTGLMRTYPNVLNYEGVYGLEMAKFPTKVDFPQHAVSIPFIRMVAGAMDYTPGAMRNSTRKDFYSSISTPMSQGTRCHQMAMYVVFEAPLNMLSDNPASYEKERDCTAFIAGVPTVFDETVAVAGKAGAYAAIARRKGDTWYVGALGSWEPQDMTISLSFLQPGNYRARVFSDGVNADRMAADYKKEETMVTPATQYQIHLAPGGGWVATFTQQ</sequence>
<reference evidence="9" key="2">
    <citation type="submission" date="2020-09" db="EMBL/GenBank/DDBJ databases">
        <authorList>
            <person name="Sun Q."/>
            <person name="Zhou Y."/>
        </authorList>
    </citation>
    <scope>NUCLEOTIDE SEQUENCE</scope>
    <source>
        <strain evidence="9">CGMCC 1.15290</strain>
    </source>
</reference>
<dbReference type="InterPro" id="IPR029483">
    <property type="entry name" value="GH97_C"/>
</dbReference>
<organism evidence="9 10">
    <name type="scientific">Filimonas zeae</name>
    <dbReference type="NCBI Taxonomy" id="1737353"/>
    <lineage>
        <taxon>Bacteria</taxon>
        <taxon>Pseudomonadati</taxon>
        <taxon>Bacteroidota</taxon>
        <taxon>Chitinophagia</taxon>
        <taxon>Chitinophagales</taxon>
        <taxon>Chitinophagaceae</taxon>
        <taxon>Filimonas</taxon>
    </lineage>
</organism>
<feature type="domain" description="Glycosyl-hydrolase 97 catalytic" evidence="6">
    <location>
        <begin position="322"/>
        <end position="474"/>
    </location>
</feature>
<dbReference type="InterPro" id="IPR019563">
    <property type="entry name" value="GH97_catalytic"/>
</dbReference>
<dbReference type="GO" id="GO:0030246">
    <property type="term" value="F:carbohydrate binding"/>
    <property type="evidence" value="ECO:0007669"/>
    <property type="project" value="InterPro"/>
</dbReference>
<dbReference type="InterPro" id="IPR017853">
    <property type="entry name" value="GH"/>
</dbReference>
<dbReference type="Pfam" id="PF14509">
    <property type="entry name" value="GH97_C"/>
    <property type="match status" value="1"/>
</dbReference>
<comment type="subunit">
    <text evidence="2">Monomer.</text>
</comment>
<dbReference type="InterPro" id="IPR013785">
    <property type="entry name" value="Aldolase_TIM"/>
</dbReference>
<keyword evidence="10" id="KW-1185">Reference proteome</keyword>
<evidence type="ECO:0000259" key="7">
    <source>
        <dbReference type="Pfam" id="PF14508"/>
    </source>
</evidence>
<dbReference type="Gene3D" id="3.20.20.70">
    <property type="entry name" value="Aldolase class I"/>
    <property type="match status" value="1"/>
</dbReference>